<proteinExistence type="predicted"/>
<sequence length="160" mass="17157">MYILHSAVRLAEFRNSNLNENLTGQCPTICFCLPIEANSAGVRPPATNHRHHSMFSLSEIWLSGDSSSSSSRFRLSDVPFTASSRWMWADASFLPFSLSRATDSGLRPADGDEPSALPAAAAATLRRAATTCASLLLRTTFTAAAAVVVGHLYSFHVLAG</sequence>
<keyword evidence="1" id="KW-0812">Transmembrane</keyword>
<keyword evidence="1" id="KW-1133">Transmembrane helix</keyword>
<evidence type="ECO:0000313" key="2">
    <source>
        <dbReference type="EnsemblMetazoa" id="ACOM022427-PA.1"/>
    </source>
</evidence>
<protein>
    <submittedName>
        <fullName evidence="2">Uncharacterized protein</fullName>
    </submittedName>
</protein>
<reference evidence="2" key="1">
    <citation type="submission" date="2022-08" db="UniProtKB">
        <authorList>
            <consortium name="EnsemblMetazoa"/>
        </authorList>
    </citation>
    <scope>IDENTIFICATION</scope>
</reference>
<organism evidence="2">
    <name type="scientific">Anopheles coluzzii</name>
    <name type="common">African malaria mosquito</name>
    <dbReference type="NCBI Taxonomy" id="1518534"/>
    <lineage>
        <taxon>Eukaryota</taxon>
        <taxon>Metazoa</taxon>
        <taxon>Ecdysozoa</taxon>
        <taxon>Arthropoda</taxon>
        <taxon>Hexapoda</taxon>
        <taxon>Insecta</taxon>
        <taxon>Pterygota</taxon>
        <taxon>Neoptera</taxon>
        <taxon>Endopterygota</taxon>
        <taxon>Diptera</taxon>
        <taxon>Nematocera</taxon>
        <taxon>Culicoidea</taxon>
        <taxon>Culicidae</taxon>
        <taxon>Anophelinae</taxon>
        <taxon>Anopheles</taxon>
    </lineage>
</organism>
<dbReference type="Proteomes" id="UP000075882">
    <property type="component" value="Unassembled WGS sequence"/>
</dbReference>
<evidence type="ECO:0000256" key="1">
    <source>
        <dbReference type="SAM" id="Phobius"/>
    </source>
</evidence>
<accession>A0A8W7NZP4</accession>
<keyword evidence="1" id="KW-0472">Membrane</keyword>
<name>A0A8W7NZP4_ANOCL</name>
<dbReference type="AlphaFoldDB" id="A0A8W7NZP4"/>
<feature type="transmembrane region" description="Helical" evidence="1">
    <location>
        <begin position="135"/>
        <end position="155"/>
    </location>
</feature>
<dbReference type="EnsemblMetazoa" id="ACOM022427-RA">
    <property type="protein sequence ID" value="ACOM022427-PA.1"/>
    <property type="gene ID" value="ACOM022427"/>
</dbReference>